<dbReference type="GO" id="GO:0003677">
    <property type="term" value="F:DNA binding"/>
    <property type="evidence" value="ECO:0007669"/>
    <property type="project" value="UniProtKB-KW"/>
</dbReference>
<dbReference type="GO" id="GO:0045892">
    <property type="term" value="P:negative regulation of DNA-templated transcription"/>
    <property type="evidence" value="ECO:0007669"/>
    <property type="project" value="TreeGrafter"/>
</dbReference>
<keyword evidence="7" id="KW-1185">Reference proteome</keyword>
<dbReference type="InterPro" id="IPR050707">
    <property type="entry name" value="HTH_MetabolicPath_Reg"/>
</dbReference>
<dbReference type="Pfam" id="PF09339">
    <property type="entry name" value="HTH_IclR"/>
    <property type="match status" value="1"/>
</dbReference>
<proteinExistence type="predicted"/>
<dbReference type="SUPFAM" id="SSF46785">
    <property type="entry name" value="Winged helix' DNA-binding domain"/>
    <property type="match status" value="1"/>
</dbReference>
<evidence type="ECO:0000259" key="4">
    <source>
        <dbReference type="PROSITE" id="PS51077"/>
    </source>
</evidence>
<comment type="caution">
    <text evidence="6">The sequence shown here is derived from an EMBL/GenBank/DDBJ whole genome shotgun (WGS) entry which is preliminary data.</text>
</comment>
<dbReference type="RefSeq" id="WP_128627846.1">
    <property type="nucleotide sequence ID" value="NZ_RKST01000018.1"/>
</dbReference>
<accession>A0A432V2Z5</accession>
<keyword evidence="2" id="KW-0238">DNA-binding</keyword>
<keyword evidence="1" id="KW-0805">Transcription regulation</keyword>
<keyword evidence="3" id="KW-0804">Transcription</keyword>
<dbReference type="InterPro" id="IPR029016">
    <property type="entry name" value="GAF-like_dom_sf"/>
</dbReference>
<evidence type="ECO:0000313" key="6">
    <source>
        <dbReference type="EMBL" id="RUM96567.1"/>
    </source>
</evidence>
<dbReference type="Gene3D" id="3.30.450.40">
    <property type="match status" value="1"/>
</dbReference>
<dbReference type="PROSITE" id="PS51077">
    <property type="entry name" value="HTH_ICLR"/>
    <property type="match status" value="1"/>
</dbReference>
<evidence type="ECO:0000259" key="5">
    <source>
        <dbReference type="PROSITE" id="PS51078"/>
    </source>
</evidence>
<dbReference type="PANTHER" id="PTHR30136:SF24">
    <property type="entry name" value="HTH-TYPE TRANSCRIPTIONAL REPRESSOR ALLR"/>
    <property type="match status" value="1"/>
</dbReference>
<gene>
    <name evidence="6" type="ORF">EET67_17580</name>
</gene>
<dbReference type="SUPFAM" id="SSF55781">
    <property type="entry name" value="GAF domain-like"/>
    <property type="match status" value="1"/>
</dbReference>
<organism evidence="6 7">
    <name type="scientific">Borborobacter arsenicus</name>
    <dbReference type="NCBI Taxonomy" id="1851146"/>
    <lineage>
        <taxon>Bacteria</taxon>
        <taxon>Pseudomonadati</taxon>
        <taxon>Pseudomonadota</taxon>
        <taxon>Alphaproteobacteria</taxon>
        <taxon>Hyphomicrobiales</taxon>
        <taxon>Phyllobacteriaceae</taxon>
        <taxon>Borborobacter</taxon>
    </lineage>
</organism>
<dbReference type="Proteomes" id="UP000281647">
    <property type="component" value="Unassembled WGS sequence"/>
</dbReference>
<dbReference type="GO" id="GO:0003700">
    <property type="term" value="F:DNA-binding transcription factor activity"/>
    <property type="evidence" value="ECO:0007669"/>
    <property type="project" value="TreeGrafter"/>
</dbReference>
<dbReference type="Gene3D" id="1.10.10.10">
    <property type="entry name" value="Winged helix-like DNA-binding domain superfamily/Winged helix DNA-binding domain"/>
    <property type="match status" value="1"/>
</dbReference>
<dbReference type="OrthoDB" id="6057486at2"/>
<dbReference type="InterPro" id="IPR014757">
    <property type="entry name" value="Tscrpt_reg_IclR_C"/>
</dbReference>
<evidence type="ECO:0000313" key="7">
    <source>
        <dbReference type="Proteomes" id="UP000281647"/>
    </source>
</evidence>
<dbReference type="Pfam" id="PF01614">
    <property type="entry name" value="IclR_C"/>
    <property type="match status" value="1"/>
</dbReference>
<evidence type="ECO:0000256" key="3">
    <source>
        <dbReference type="ARBA" id="ARBA00023163"/>
    </source>
</evidence>
<dbReference type="SMART" id="SM00346">
    <property type="entry name" value="HTH_ICLR"/>
    <property type="match status" value="1"/>
</dbReference>
<reference evidence="6 7" key="1">
    <citation type="submission" date="2018-11" db="EMBL/GenBank/DDBJ databases">
        <title>Pseudaminobacter arsenicus sp. nov., an arsenic-resistant bacterium isolated from arsenic-rich aquifers.</title>
        <authorList>
            <person name="Mu Y."/>
        </authorList>
    </citation>
    <scope>NUCLEOTIDE SEQUENCE [LARGE SCALE GENOMIC DNA]</scope>
    <source>
        <strain evidence="6 7">CB3</strain>
    </source>
</reference>
<dbReference type="PANTHER" id="PTHR30136">
    <property type="entry name" value="HELIX-TURN-HELIX TRANSCRIPTIONAL REGULATOR, ICLR FAMILY"/>
    <property type="match status" value="1"/>
</dbReference>
<dbReference type="InterPro" id="IPR036388">
    <property type="entry name" value="WH-like_DNA-bd_sf"/>
</dbReference>
<evidence type="ECO:0000256" key="1">
    <source>
        <dbReference type="ARBA" id="ARBA00023015"/>
    </source>
</evidence>
<protein>
    <submittedName>
        <fullName evidence="6">IclR family transcriptional regulator</fullName>
    </submittedName>
</protein>
<dbReference type="InterPro" id="IPR036390">
    <property type="entry name" value="WH_DNA-bd_sf"/>
</dbReference>
<feature type="domain" description="IclR-ED" evidence="5">
    <location>
        <begin position="68"/>
        <end position="250"/>
    </location>
</feature>
<evidence type="ECO:0000256" key="2">
    <source>
        <dbReference type="ARBA" id="ARBA00023125"/>
    </source>
</evidence>
<name>A0A432V2Z5_9HYPH</name>
<sequence length="262" mass="27577">MSEGVKAADLSLAILETVAFSPEPLGGSQIAAIVGIAKSAVFKHTQTLVERGYLVQDAVSLRYKLGPKAWLLSKLAPAVDDIAAIAEPLMRDARSATGLAVVLSTPTPKGVFVLATFTGTGSIEIGVRPGSELELHASAQGKIFLAYGPKSMSDHLARKELQPLTSHTITSLEVLMDEIGEIRKRGYATAPEQTLLGVNTIAAPVYDYMDKLVASVGLVGSIQHLPSTVEPAMVETILNLASDISKAMGNGLPYRSADSVLL</sequence>
<feature type="domain" description="HTH iclR-type" evidence="4">
    <location>
        <begin position="5"/>
        <end position="67"/>
    </location>
</feature>
<dbReference type="InterPro" id="IPR005471">
    <property type="entry name" value="Tscrpt_reg_IclR_N"/>
</dbReference>
<dbReference type="PROSITE" id="PS51078">
    <property type="entry name" value="ICLR_ED"/>
    <property type="match status" value="1"/>
</dbReference>
<dbReference type="AlphaFoldDB" id="A0A432V2Z5"/>
<dbReference type="EMBL" id="RKST01000018">
    <property type="protein sequence ID" value="RUM96567.1"/>
    <property type="molecule type" value="Genomic_DNA"/>
</dbReference>